<dbReference type="InterPro" id="IPR036427">
    <property type="entry name" value="Bromodomain-like_sf"/>
</dbReference>
<dbReference type="InterPro" id="IPR014001">
    <property type="entry name" value="Helicase_ATP-bd"/>
</dbReference>
<dbReference type="GO" id="GO:0006338">
    <property type="term" value="P:chromatin remodeling"/>
    <property type="evidence" value="ECO:0007669"/>
    <property type="project" value="UniProtKB-ARBA"/>
</dbReference>
<feature type="domain" description="Bromo" evidence="11">
    <location>
        <begin position="1295"/>
        <end position="1365"/>
    </location>
</feature>
<evidence type="ECO:0000256" key="8">
    <source>
        <dbReference type="ARBA" id="ARBA00023242"/>
    </source>
</evidence>
<keyword evidence="5" id="KW-0805">Transcription regulation</keyword>
<dbReference type="Pfam" id="PF08880">
    <property type="entry name" value="QLQ"/>
    <property type="match status" value="1"/>
</dbReference>
<dbReference type="GO" id="GO:0006355">
    <property type="term" value="P:regulation of DNA-templated transcription"/>
    <property type="evidence" value="ECO:0007669"/>
    <property type="project" value="InterPro"/>
</dbReference>
<dbReference type="PRINTS" id="PR00503">
    <property type="entry name" value="BROMODOMAIN"/>
</dbReference>
<protein>
    <submittedName>
        <fullName evidence="16">Uncharacterized protein</fullName>
    </submittedName>
</protein>
<dbReference type="CDD" id="cd17996">
    <property type="entry name" value="DEXHc_SMARCA2_SMARCA4"/>
    <property type="match status" value="1"/>
</dbReference>
<evidence type="ECO:0000256" key="10">
    <source>
        <dbReference type="SAM" id="MobiDB-lite"/>
    </source>
</evidence>
<dbReference type="STRING" id="98765.A0A2R6NFG1"/>
<dbReference type="PROSITE" id="PS51666">
    <property type="entry name" value="QLQ"/>
    <property type="match status" value="1"/>
</dbReference>
<dbReference type="Pfam" id="PF07529">
    <property type="entry name" value="HSA"/>
    <property type="match status" value="1"/>
</dbReference>
<dbReference type="Gene3D" id="3.40.50.300">
    <property type="entry name" value="P-loop containing nucleotide triphosphate hydrolases"/>
    <property type="match status" value="1"/>
</dbReference>
<gene>
    <name evidence="16" type="ORF">PHLCEN_2v12966</name>
</gene>
<dbReference type="GO" id="GO:0005634">
    <property type="term" value="C:nucleus"/>
    <property type="evidence" value="ECO:0007669"/>
    <property type="project" value="UniProtKB-SubCell"/>
</dbReference>
<dbReference type="PANTHER" id="PTHR10799">
    <property type="entry name" value="SNF2/RAD54 HELICASE FAMILY"/>
    <property type="match status" value="1"/>
</dbReference>
<sequence length="1439" mass="163593">MTAANPSYNVAQPVFPQPQQPAQVKSQQPGDVPFVVNNPAQLTELIQKAKTLKAAGHTPETSAELANYLKILQYCSQTHRYPNGLGIPNTNGHAQVGPLPNGGGSPAPTGYPSAPQSPVSFTPDQINALRAQIHAFKLISRGLPVPEPLLQAGRAPNQAVPELEKLLRGEDVTVNGRVVDSAVKVHKSVVDGEPNEAEIKGEEQEVNTADMPKGPFLEDDVHSGVYPYNAYRHPFSHLKRDPSTDPAIFASRLQRLLVPNITPMGLDPYQIIAERNRYVDARIEQRILELESLPATMGEGGLAAVVDDKENAAEEKDLRALIHPPPSTHGKLRAIIELKALRVLDKQRQLRASVAERLTHGSLLPLNRADFRRTRKPTIRDVRHTEQAERKQRVERERRAKQKHVEQLGIICAHGREVLAVNRAAQDRVLKLGKAVLAFHAHTEKEEQKRIERISKERLKALKADDEEAYMKLIDTAKDTRITHLLRQTDTYLDSLAQAVMEQQRDGESTTDGMKFEVEEGPASEATFGAQRTDDDEDKGKMDYYAIAHKIKEKVTKQPSLLIGGTLKDYQIKGLQWMVSLYNNKLNGILADEMGLGKTIQTISLISFLIEVKRQRGPYLVIVPLSTMTNWSNEFAKWAPGVNMISYKGNPTQRRGLQNEIRMGQFQVLLTTYEYIIKDRPVLSRMKWVHMIIDEGHRMKNTQSKLAQTLTTHYHSRYRLILTGTPLQNNLPELWALLNFVLPKIFNSVKSFDEWFNTPFANSGTGDKIELNEEEALLIIRRLHKVLRPFLLRRLKKDVESELPDKVEKVIKVRMSALQSQLYKQMKKYKMIADGKDAKGKSGGVKGLSNELMQLRKICQHPFLFESVEDTINPNTYVNDLIIRTSGKIELLSKILPKFFATDHRVLIFFQMTKVMDIMEDFLKMMNWKYLRLDGGTKTEDRAGHVAQFNSKDSDIRVFILSTRAGGLGLNLQTADTVIIFDSDWNPHADLQAQDRAHRIGQTKVVRILRFITEKSVEEAMFARARYKLDIDDKVIQAGRFDNKSTQEEQEEFLRSILEADQEEENEEAGDMNDEEINEIIARSDEEAHIFRDMDIKRERDAQEAWKAAGNRGKPPPSLMQLEELPECYRTDEPFVIKADFDEMEGRGHRRRTVVNYNDGLSDDQWAMALEDGEDIQELSERARASKDRRTSKLREVESRNSPAFDSDTPRGRKTVKKGKAKVVDPGFDALPLNGKRKRGKAMSVTPSINGEEEDDRDTKRRKMKPTDLTPALREKIKKAYNECYRAVLNCEDETGRRRCDLFKDLPDKKLYPDYYEVIKQPIAMSNIRKRITANTYKSALDFREDWRLMFNNARTYNQEGSWVYNDADEMEKVFDTSFNRTIVGTDLPGAPPAFEGSSGAYDTALTPMDDDDHPMPKGKNGRKQIISDDEYLTPSDDE</sequence>
<keyword evidence="2" id="KW-0547">Nucleotide-binding</keyword>
<keyword evidence="4" id="KW-0067">ATP-binding</keyword>
<dbReference type="InterPro" id="IPR038718">
    <property type="entry name" value="SNF2-like_sf"/>
</dbReference>
<feature type="region of interest" description="Disordered" evidence="10">
    <location>
        <begin position="1389"/>
        <end position="1439"/>
    </location>
</feature>
<dbReference type="InterPro" id="IPR049730">
    <property type="entry name" value="SNF2/RAD54-like_C"/>
</dbReference>
<evidence type="ECO:0000256" key="6">
    <source>
        <dbReference type="ARBA" id="ARBA00023117"/>
    </source>
</evidence>
<dbReference type="SMART" id="SM01314">
    <property type="entry name" value="SnAC"/>
    <property type="match status" value="1"/>
</dbReference>
<feature type="domain" description="QLQ" evidence="15">
    <location>
        <begin position="120"/>
        <end position="155"/>
    </location>
</feature>
<proteinExistence type="predicted"/>
<dbReference type="CDD" id="cd18793">
    <property type="entry name" value="SF2_C_SNF"/>
    <property type="match status" value="1"/>
</dbReference>
<dbReference type="InterPro" id="IPR029295">
    <property type="entry name" value="SnAC"/>
</dbReference>
<dbReference type="SMART" id="SM00490">
    <property type="entry name" value="HELICc"/>
    <property type="match status" value="1"/>
</dbReference>
<feature type="domain" description="Helicase ATP-binding" evidence="12">
    <location>
        <begin position="579"/>
        <end position="744"/>
    </location>
</feature>
<dbReference type="InterPro" id="IPR001650">
    <property type="entry name" value="Helicase_C-like"/>
</dbReference>
<dbReference type="SUPFAM" id="SSF52540">
    <property type="entry name" value="P-loop containing nucleoside triphosphate hydrolases"/>
    <property type="match status" value="2"/>
</dbReference>
<keyword evidence="7" id="KW-0804">Transcription</keyword>
<dbReference type="PROSITE" id="PS51204">
    <property type="entry name" value="HSA"/>
    <property type="match status" value="1"/>
</dbReference>
<dbReference type="SMART" id="SM00951">
    <property type="entry name" value="QLQ"/>
    <property type="match status" value="1"/>
</dbReference>
<evidence type="ECO:0000259" key="12">
    <source>
        <dbReference type="PROSITE" id="PS51192"/>
    </source>
</evidence>
<evidence type="ECO:0000256" key="5">
    <source>
        <dbReference type="ARBA" id="ARBA00023015"/>
    </source>
</evidence>
<keyword evidence="8" id="KW-0539">Nucleus</keyword>
<evidence type="ECO:0000313" key="16">
    <source>
        <dbReference type="EMBL" id="PSR71120.1"/>
    </source>
</evidence>
<reference evidence="16 17" key="1">
    <citation type="submission" date="2018-02" db="EMBL/GenBank/DDBJ databases">
        <title>Genome sequence of the basidiomycete white-rot fungus Phlebia centrifuga.</title>
        <authorList>
            <person name="Granchi Z."/>
            <person name="Peng M."/>
            <person name="de Vries R.P."/>
            <person name="Hilden K."/>
            <person name="Makela M.R."/>
            <person name="Grigoriev I."/>
            <person name="Riley R."/>
        </authorList>
    </citation>
    <scope>NUCLEOTIDE SEQUENCE [LARGE SCALE GENOMIC DNA]</scope>
    <source>
        <strain evidence="16 17">FBCC195</strain>
    </source>
</reference>
<dbReference type="SMART" id="SM00487">
    <property type="entry name" value="DEXDc"/>
    <property type="match status" value="1"/>
</dbReference>
<feature type="domain" description="Helicase C-terminal" evidence="13">
    <location>
        <begin position="891"/>
        <end position="1052"/>
    </location>
</feature>
<keyword evidence="17" id="KW-1185">Reference proteome</keyword>
<evidence type="ECO:0000313" key="17">
    <source>
        <dbReference type="Proteomes" id="UP000186601"/>
    </source>
</evidence>
<evidence type="ECO:0000256" key="3">
    <source>
        <dbReference type="ARBA" id="ARBA00022801"/>
    </source>
</evidence>
<dbReference type="InterPro" id="IPR027417">
    <property type="entry name" value="P-loop_NTPase"/>
</dbReference>
<dbReference type="GO" id="GO:0016787">
    <property type="term" value="F:hydrolase activity"/>
    <property type="evidence" value="ECO:0007669"/>
    <property type="project" value="UniProtKB-KW"/>
</dbReference>
<dbReference type="SMART" id="SM00573">
    <property type="entry name" value="HSA"/>
    <property type="match status" value="1"/>
</dbReference>
<evidence type="ECO:0000259" key="15">
    <source>
        <dbReference type="PROSITE" id="PS51666"/>
    </source>
</evidence>
<dbReference type="Proteomes" id="UP000186601">
    <property type="component" value="Unassembled WGS sequence"/>
</dbReference>
<organism evidence="16 17">
    <name type="scientific">Hermanssonia centrifuga</name>
    <dbReference type="NCBI Taxonomy" id="98765"/>
    <lineage>
        <taxon>Eukaryota</taxon>
        <taxon>Fungi</taxon>
        <taxon>Dikarya</taxon>
        <taxon>Basidiomycota</taxon>
        <taxon>Agaricomycotina</taxon>
        <taxon>Agaricomycetes</taxon>
        <taxon>Polyporales</taxon>
        <taxon>Meruliaceae</taxon>
        <taxon>Hermanssonia</taxon>
    </lineage>
</organism>
<dbReference type="Gene3D" id="1.20.920.10">
    <property type="entry name" value="Bromodomain-like"/>
    <property type="match status" value="1"/>
</dbReference>
<dbReference type="GO" id="GO:0005524">
    <property type="term" value="F:ATP binding"/>
    <property type="evidence" value="ECO:0007669"/>
    <property type="project" value="InterPro"/>
</dbReference>
<feature type="compositionally biased region" description="Acidic residues" evidence="10">
    <location>
        <begin position="1428"/>
        <end position="1439"/>
    </location>
</feature>
<keyword evidence="3" id="KW-0378">Hydrolase</keyword>
<feature type="compositionally biased region" description="Basic residues" evidence="10">
    <location>
        <begin position="1212"/>
        <end position="1221"/>
    </location>
</feature>
<evidence type="ECO:0000259" key="11">
    <source>
        <dbReference type="PROSITE" id="PS50014"/>
    </source>
</evidence>
<feature type="region of interest" description="Disordered" evidence="10">
    <location>
        <begin position="1179"/>
        <end position="1264"/>
    </location>
</feature>
<dbReference type="InterPro" id="IPR001487">
    <property type="entry name" value="Bromodomain"/>
</dbReference>
<name>A0A2R6NFG1_9APHY</name>
<evidence type="ECO:0000256" key="7">
    <source>
        <dbReference type="ARBA" id="ARBA00023163"/>
    </source>
</evidence>
<comment type="subcellular location">
    <subcellularLocation>
        <location evidence="1">Nucleus</location>
    </subcellularLocation>
</comment>
<feature type="region of interest" description="Disordered" evidence="10">
    <location>
        <begin position="1"/>
        <end position="28"/>
    </location>
</feature>
<dbReference type="InterPro" id="IPR014012">
    <property type="entry name" value="HSA_dom"/>
</dbReference>
<dbReference type="GO" id="GO:0042393">
    <property type="term" value="F:histone binding"/>
    <property type="evidence" value="ECO:0007669"/>
    <property type="project" value="InterPro"/>
</dbReference>
<feature type="compositionally biased region" description="Basic and acidic residues" evidence="10">
    <location>
        <begin position="1179"/>
        <end position="1199"/>
    </location>
</feature>
<keyword evidence="6 9" id="KW-0103">Bromodomain</keyword>
<dbReference type="SUPFAM" id="SSF47370">
    <property type="entry name" value="Bromodomain"/>
    <property type="match status" value="1"/>
</dbReference>
<dbReference type="OrthoDB" id="5857104at2759"/>
<dbReference type="EMBL" id="MLYV02001294">
    <property type="protein sequence ID" value="PSR71120.1"/>
    <property type="molecule type" value="Genomic_DNA"/>
</dbReference>
<evidence type="ECO:0000256" key="1">
    <source>
        <dbReference type="ARBA" id="ARBA00004123"/>
    </source>
</evidence>
<dbReference type="Pfam" id="PF14619">
    <property type="entry name" value="SnAC"/>
    <property type="match status" value="1"/>
</dbReference>
<feature type="domain" description="HSA" evidence="14">
    <location>
        <begin position="392"/>
        <end position="464"/>
    </location>
</feature>
<dbReference type="PROSITE" id="PS51192">
    <property type="entry name" value="HELICASE_ATP_BIND_1"/>
    <property type="match status" value="1"/>
</dbReference>
<evidence type="ECO:0000256" key="2">
    <source>
        <dbReference type="ARBA" id="ARBA00022741"/>
    </source>
</evidence>
<comment type="caution">
    <text evidence="16">The sequence shown here is derived from an EMBL/GenBank/DDBJ whole genome shotgun (WGS) entry which is preliminary data.</text>
</comment>
<dbReference type="FunFam" id="3.40.50.10810:FF:000008">
    <property type="entry name" value="Chromatin structure-remodeling complex subunit snf21"/>
    <property type="match status" value="1"/>
</dbReference>
<evidence type="ECO:0000256" key="9">
    <source>
        <dbReference type="PROSITE-ProRule" id="PRU00035"/>
    </source>
</evidence>
<dbReference type="PROSITE" id="PS51194">
    <property type="entry name" value="HELICASE_CTER"/>
    <property type="match status" value="1"/>
</dbReference>
<evidence type="ECO:0000259" key="14">
    <source>
        <dbReference type="PROSITE" id="PS51204"/>
    </source>
</evidence>
<dbReference type="Pfam" id="PF00439">
    <property type="entry name" value="Bromodomain"/>
    <property type="match status" value="1"/>
</dbReference>
<dbReference type="Pfam" id="PF00176">
    <property type="entry name" value="SNF2-rel_dom"/>
    <property type="match status" value="1"/>
</dbReference>
<dbReference type="Gene3D" id="3.40.50.10810">
    <property type="entry name" value="Tandem AAA-ATPase domain"/>
    <property type="match status" value="1"/>
</dbReference>
<dbReference type="PROSITE" id="PS50014">
    <property type="entry name" value="BROMODOMAIN_2"/>
    <property type="match status" value="1"/>
</dbReference>
<evidence type="ECO:0000259" key="13">
    <source>
        <dbReference type="PROSITE" id="PS51194"/>
    </source>
</evidence>
<dbReference type="Gene3D" id="1.20.5.170">
    <property type="match status" value="1"/>
</dbReference>
<dbReference type="InterPro" id="IPR000330">
    <property type="entry name" value="SNF2_N"/>
</dbReference>
<dbReference type="SMART" id="SM00297">
    <property type="entry name" value="BROMO"/>
    <property type="match status" value="1"/>
</dbReference>
<dbReference type="InterPro" id="IPR014978">
    <property type="entry name" value="Gln-Leu-Gln_QLQ"/>
</dbReference>
<evidence type="ECO:0000256" key="4">
    <source>
        <dbReference type="ARBA" id="ARBA00022840"/>
    </source>
</evidence>
<dbReference type="Pfam" id="PF00271">
    <property type="entry name" value="Helicase_C"/>
    <property type="match status" value="1"/>
</dbReference>
<accession>A0A2R6NFG1</accession>
<feature type="region of interest" description="Disordered" evidence="10">
    <location>
        <begin position="86"/>
        <end position="119"/>
    </location>
</feature>